<keyword evidence="6" id="KW-0472">Membrane</keyword>
<dbReference type="CDD" id="cd00082">
    <property type="entry name" value="HisKA"/>
    <property type="match status" value="1"/>
</dbReference>
<comment type="catalytic activity">
    <reaction evidence="1">
        <text>ATP + protein L-histidine = ADP + protein N-phospho-L-histidine.</text>
        <dbReference type="EC" id="2.7.13.3"/>
    </reaction>
</comment>
<dbReference type="AlphaFoldDB" id="A0A656HEL2"/>
<evidence type="ECO:0000256" key="2">
    <source>
        <dbReference type="ARBA" id="ARBA00012438"/>
    </source>
</evidence>
<dbReference type="CDD" id="cd16922">
    <property type="entry name" value="HATPase_EvgS-ArcB-TorS-like"/>
    <property type="match status" value="1"/>
</dbReference>
<evidence type="ECO:0000256" key="4">
    <source>
        <dbReference type="ARBA" id="ARBA00023012"/>
    </source>
</evidence>
<dbReference type="PANTHER" id="PTHR45339">
    <property type="entry name" value="HYBRID SIGNAL TRANSDUCTION HISTIDINE KINASE J"/>
    <property type="match status" value="1"/>
</dbReference>
<dbReference type="Gene3D" id="3.30.565.10">
    <property type="entry name" value="Histidine kinase-like ATPase, C-terminal domain"/>
    <property type="match status" value="1"/>
</dbReference>
<dbReference type="Pfam" id="PF00512">
    <property type="entry name" value="HisKA"/>
    <property type="match status" value="1"/>
</dbReference>
<dbReference type="PROSITE" id="PS50110">
    <property type="entry name" value="RESPONSE_REGULATORY"/>
    <property type="match status" value="1"/>
</dbReference>
<dbReference type="InterPro" id="IPR011622">
    <property type="entry name" value="7TMR_DISM_rcpt_extracell_dom2"/>
</dbReference>
<keyword evidence="6" id="KW-0812">Transmembrane</keyword>
<evidence type="ECO:0000256" key="1">
    <source>
        <dbReference type="ARBA" id="ARBA00000085"/>
    </source>
</evidence>
<dbReference type="InterPro" id="IPR001789">
    <property type="entry name" value="Sig_transdc_resp-reg_receiver"/>
</dbReference>
<feature type="transmembrane region" description="Helical" evidence="6">
    <location>
        <begin position="337"/>
        <end position="357"/>
    </location>
</feature>
<dbReference type="PROSITE" id="PS50109">
    <property type="entry name" value="HIS_KIN"/>
    <property type="match status" value="1"/>
</dbReference>
<dbReference type="OrthoDB" id="9797243at2"/>
<dbReference type="InterPro" id="IPR011623">
    <property type="entry name" value="7TMR_DISM_rcpt_extracell_dom1"/>
</dbReference>
<evidence type="ECO:0000259" key="8">
    <source>
        <dbReference type="PROSITE" id="PS50110"/>
    </source>
</evidence>
<dbReference type="EMBL" id="JH651384">
    <property type="protein sequence ID" value="EIJ35531.1"/>
    <property type="molecule type" value="Genomic_DNA"/>
</dbReference>
<dbReference type="RefSeq" id="WP_002709431.1">
    <property type="nucleotide sequence ID" value="NZ_JH651384.1"/>
</dbReference>
<feature type="transmembrane region" description="Helical" evidence="6">
    <location>
        <begin position="253"/>
        <end position="274"/>
    </location>
</feature>
<dbReference type="SMART" id="SM00448">
    <property type="entry name" value="REC"/>
    <property type="match status" value="1"/>
</dbReference>
<dbReference type="SUPFAM" id="SSF52172">
    <property type="entry name" value="CheY-like"/>
    <property type="match status" value="1"/>
</dbReference>
<evidence type="ECO:0000313" key="9">
    <source>
        <dbReference type="EMBL" id="EIJ35531.1"/>
    </source>
</evidence>
<feature type="transmembrane region" description="Helical" evidence="6">
    <location>
        <begin position="191"/>
        <end position="213"/>
    </location>
</feature>
<accession>A0A656HEL2</accession>
<dbReference type="CDD" id="cd17546">
    <property type="entry name" value="REC_hyHK_CKI1_RcsC-like"/>
    <property type="match status" value="1"/>
</dbReference>
<dbReference type="PANTHER" id="PTHR45339:SF1">
    <property type="entry name" value="HYBRID SIGNAL TRANSDUCTION HISTIDINE KINASE J"/>
    <property type="match status" value="1"/>
</dbReference>
<protein>
    <recommendedName>
        <fullName evidence="2">histidine kinase</fullName>
        <ecNumber evidence="2">2.7.13.3</ecNumber>
    </recommendedName>
</protein>
<dbReference type="SMART" id="SM00387">
    <property type="entry name" value="HATPase_c"/>
    <property type="match status" value="1"/>
</dbReference>
<keyword evidence="9" id="KW-0418">Kinase</keyword>
<dbReference type="GO" id="GO:0000155">
    <property type="term" value="F:phosphorelay sensor kinase activity"/>
    <property type="evidence" value="ECO:0007669"/>
    <property type="project" value="InterPro"/>
</dbReference>
<keyword evidence="9" id="KW-0808">Transferase</keyword>
<keyword evidence="10" id="KW-1185">Reference proteome</keyword>
<feature type="domain" description="Histidine kinase" evidence="7">
    <location>
        <begin position="416"/>
        <end position="638"/>
    </location>
</feature>
<evidence type="ECO:0000256" key="3">
    <source>
        <dbReference type="ARBA" id="ARBA00022553"/>
    </source>
</evidence>
<dbReference type="Proteomes" id="UP000005317">
    <property type="component" value="Unassembled WGS sequence"/>
</dbReference>
<name>A0A656HEL2_THINJ</name>
<dbReference type="SUPFAM" id="SSF55874">
    <property type="entry name" value="ATPase domain of HSP90 chaperone/DNA topoisomerase II/histidine kinase"/>
    <property type="match status" value="1"/>
</dbReference>
<keyword evidence="4" id="KW-0902">Two-component regulatory system</keyword>
<feature type="transmembrane region" description="Helical" evidence="6">
    <location>
        <begin position="369"/>
        <end position="390"/>
    </location>
</feature>
<feature type="transmembrane region" description="Helical" evidence="6">
    <location>
        <begin position="286"/>
        <end position="304"/>
    </location>
</feature>
<dbReference type="Pfam" id="PF07696">
    <property type="entry name" value="7TMR-DISMED2"/>
    <property type="match status" value="1"/>
</dbReference>
<evidence type="ECO:0000259" key="7">
    <source>
        <dbReference type="PROSITE" id="PS50109"/>
    </source>
</evidence>
<dbReference type="InterPro" id="IPR036097">
    <property type="entry name" value="HisK_dim/P_sf"/>
</dbReference>
<dbReference type="InterPro" id="IPR036890">
    <property type="entry name" value="HATPase_C_sf"/>
</dbReference>
<dbReference type="InterPro" id="IPR011006">
    <property type="entry name" value="CheY-like_superfamily"/>
</dbReference>
<feature type="modified residue" description="4-aspartylphosphate" evidence="5">
    <location>
        <position position="719"/>
    </location>
</feature>
<organism evidence="9 10">
    <name type="scientific">Thiothrix nivea (strain ATCC 35100 / DSM 5205 / JP2)</name>
    <dbReference type="NCBI Taxonomy" id="870187"/>
    <lineage>
        <taxon>Bacteria</taxon>
        <taxon>Pseudomonadati</taxon>
        <taxon>Pseudomonadota</taxon>
        <taxon>Gammaproteobacteria</taxon>
        <taxon>Thiotrichales</taxon>
        <taxon>Thiotrichaceae</taxon>
        <taxon>Thiothrix</taxon>
    </lineage>
</organism>
<dbReference type="FunFam" id="3.30.565.10:FF:000010">
    <property type="entry name" value="Sensor histidine kinase RcsC"/>
    <property type="match status" value="1"/>
</dbReference>
<evidence type="ECO:0000313" key="10">
    <source>
        <dbReference type="Proteomes" id="UP000005317"/>
    </source>
</evidence>
<dbReference type="InterPro" id="IPR004358">
    <property type="entry name" value="Sig_transdc_His_kin-like_C"/>
</dbReference>
<feature type="transmembrane region" description="Helical" evidence="6">
    <location>
        <begin position="310"/>
        <end position="330"/>
    </location>
</feature>
<evidence type="ECO:0000256" key="6">
    <source>
        <dbReference type="SAM" id="Phobius"/>
    </source>
</evidence>
<sequence length="792" mass="88729" precursor="true">MAVMLLPRFMLALSCLFFWLLPGILLAQPLILTDSREQVSTIPDLMMFPDTSGQLGIEQVSSPEFAGRFQATTWDQHSQLIHEATTPHVWWMRLDIQQSGNTGWYLVSDTPMLAHMDAYIVDPANQSIRFAGNMRKENSWQRLPTLQLPPVQTASSYQIYLRSSSRSSIWKHIPFQLMSADALNQQTAHDYLVYGGIIMGLLALASYNLFLFVSLRDRSYLTLVAFLLSLVLVLQRIYNVIPWLSFISNPDLPWFTGSVNLLLLSCIQFWRQLLGTKNLIPTLDRIFTPLSLLILGMTAVIPWLPEAELWSFVLIVVVTLFGSTAGGVAAYRGSRMILSVAPGTIVFVGCAMPITLWRLGLFEYADPALLNDIFALGTLATGILLSLTLAEHTRQIRIRAEQAAIENRVKDEFLTTMSHELRTPVNSVVVTAELLKQSQLPVREQEYVSRLETVSRHMLELINNILDLARLQVTTITLHNEVFHLPTLLNRLQQMLQTSATAKNLTLRLHSAAIPDLYLKGDPQRLSQVLLNLLGNAIKFTDQGSIDLYVREAGSTDNGDIRLHFEVADTGIGIAPEDQSRLFQPFNQIDNQRTRRHGGFGLGLAISRKLVEAMGGKLEMDSVAGEGSRFFFTLTFPLQTNSPTEACPASDSSEESSAKLAPATAIANKHILLVDDDEMNRFFGRELLNRLNATTTAVDSGAEAIHQLEQHTFDLIFMDVSMPEMDGYETTRKIRTDPRFAKLPIIALTAHAITGEKERCLDAGMNDYLTKPFALVDMQTLLLRWLKTDTRP</sequence>
<dbReference type="Gene3D" id="1.10.287.130">
    <property type="match status" value="1"/>
</dbReference>
<proteinExistence type="predicted"/>
<evidence type="ECO:0000256" key="5">
    <source>
        <dbReference type="PROSITE-ProRule" id="PRU00169"/>
    </source>
</evidence>
<feature type="transmembrane region" description="Helical" evidence="6">
    <location>
        <begin position="220"/>
        <end position="241"/>
    </location>
</feature>
<feature type="domain" description="Response regulatory" evidence="8">
    <location>
        <begin position="670"/>
        <end position="786"/>
    </location>
</feature>
<dbReference type="Pfam" id="PF07695">
    <property type="entry name" value="7TMR-DISM_7TM"/>
    <property type="match status" value="1"/>
</dbReference>
<dbReference type="InterPro" id="IPR003594">
    <property type="entry name" value="HATPase_dom"/>
</dbReference>
<dbReference type="InterPro" id="IPR003661">
    <property type="entry name" value="HisK_dim/P_dom"/>
</dbReference>
<dbReference type="SUPFAM" id="SSF47384">
    <property type="entry name" value="Homodimeric domain of signal transducing histidine kinase"/>
    <property type="match status" value="1"/>
</dbReference>
<keyword evidence="3 5" id="KW-0597">Phosphoprotein</keyword>
<reference evidence="10" key="1">
    <citation type="journal article" date="2011" name="Stand. Genomic Sci.">
        <title>Genome sequence of the filamentous, gliding Thiothrix nivea neotype strain (JP2(T)).</title>
        <authorList>
            <person name="Lapidus A."/>
            <person name="Nolan M."/>
            <person name="Lucas S."/>
            <person name="Glavina Del Rio T."/>
            <person name="Tice H."/>
            <person name="Cheng J.F."/>
            <person name="Tapia R."/>
            <person name="Han C."/>
            <person name="Goodwin L."/>
            <person name="Pitluck S."/>
            <person name="Liolios K."/>
            <person name="Pagani I."/>
            <person name="Ivanova N."/>
            <person name="Huntemann M."/>
            <person name="Mavromatis K."/>
            <person name="Mikhailova N."/>
            <person name="Pati A."/>
            <person name="Chen A."/>
            <person name="Palaniappan K."/>
            <person name="Land M."/>
            <person name="Brambilla E.M."/>
            <person name="Rohde M."/>
            <person name="Abt B."/>
            <person name="Verbarg S."/>
            <person name="Goker M."/>
            <person name="Bristow J."/>
            <person name="Eisen J.A."/>
            <person name="Markowitz V."/>
            <person name="Hugenholtz P."/>
            <person name="Kyrpides N.C."/>
            <person name="Klenk H.P."/>
            <person name="Woyke T."/>
        </authorList>
    </citation>
    <scope>NUCLEOTIDE SEQUENCE [LARGE SCALE GENOMIC DNA]</scope>
    <source>
        <strain evidence="10">ATCC 35100 / DSM 5205 / JP2</strain>
    </source>
</reference>
<dbReference type="SMART" id="SM00388">
    <property type="entry name" value="HisKA"/>
    <property type="match status" value="1"/>
</dbReference>
<dbReference type="Gene3D" id="3.40.50.2300">
    <property type="match status" value="1"/>
</dbReference>
<dbReference type="PRINTS" id="PR00344">
    <property type="entry name" value="BCTRLSENSOR"/>
</dbReference>
<dbReference type="Pfam" id="PF00072">
    <property type="entry name" value="Response_reg"/>
    <property type="match status" value="1"/>
</dbReference>
<gene>
    <name evidence="9" type="ORF">Thini_3005</name>
</gene>
<dbReference type="Gene3D" id="2.60.40.2380">
    <property type="match status" value="1"/>
</dbReference>
<keyword evidence="6" id="KW-1133">Transmembrane helix</keyword>
<dbReference type="EC" id="2.7.13.3" evidence="2"/>
<dbReference type="InterPro" id="IPR005467">
    <property type="entry name" value="His_kinase_dom"/>
</dbReference>
<dbReference type="Pfam" id="PF02518">
    <property type="entry name" value="HATPase_c"/>
    <property type="match status" value="1"/>
</dbReference>